<organism evidence="5 6">
    <name type="scientific">Aduncisulcus paluster</name>
    <dbReference type="NCBI Taxonomy" id="2918883"/>
    <lineage>
        <taxon>Eukaryota</taxon>
        <taxon>Metamonada</taxon>
        <taxon>Carpediemonas-like organisms</taxon>
        <taxon>Aduncisulcus</taxon>
    </lineage>
</organism>
<keyword evidence="1" id="KW-0547">Nucleotide-binding</keyword>
<dbReference type="EMBL" id="BQXS01010256">
    <property type="protein sequence ID" value="GKT33438.1"/>
    <property type="molecule type" value="Genomic_DNA"/>
</dbReference>
<evidence type="ECO:0000313" key="5">
    <source>
        <dbReference type="EMBL" id="GKT33438.1"/>
    </source>
</evidence>
<accession>A0ABQ5KLQ2</accession>
<evidence type="ECO:0000256" key="2">
    <source>
        <dbReference type="ARBA" id="ARBA00022840"/>
    </source>
</evidence>
<feature type="region of interest" description="Disordered" evidence="3">
    <location>
        <begin position="68"/>
        <end position="104"/>
    </location>
</feature>
<reference evidence="5" key="1">
    <citation type="submission" date="2022-03" db="EMBL/GenBank/DDBJ databases">
        <title>Draft genome sequence of Aduncisulcus paluster, a free-living microaerophilic Fornicata.</title>
        <authorList>
            <person name="Yuyama I."/>
            <person name="Kume K."/>
            <person name="Tamura T."/>
            <person name="Inagaki Y."/>
            <person name="Hashimoto T."/>
        </authorList>
    </citation>
    <scope>NUCLEOTIDE SEQUENCE</scope>
    <source>
        <strain evidence="5">NY0171</strain>
    </source>
</reference>
<proteinExistence type="predicted"/>
<feature type="non-terminal residue" evidence="5">
    <location>
        <position position="1"/>
    </location>
</feature>
<dbReference type="InterPro" id="IPR011704">
    <property type="entry name" value="ATPase_dyneun-rel_AAA"/>
</dbReference>
<comment type="caution">
    <text evidence="5">The sequence shown here is derived from an EMBL/GenBank/DDBJ whole genome shotgun (WGS) entry which is preliminary data.</text>
</comment>
<dbReference type="PANTHER" id="PTHR48103">
    <property type="entry name" value="MIDASIN-RELATED"/>
    <property type="match status" value="1"/>
</dbReference>
<keyword evidence="6" id="KW-1185">Reference proteome</keyword>
<dbReference type="SUPFAM" id="SSF52540">
    <property type="entry name" value="P-loop containing nucleoside triphosphate hydrolases"/>
    <property type="match status" value="1"/>
</dbReference>
<evidence type="ECO:0000313" key="6">
    <source>
        <dbReference type="Proteomes" id="UP001057375"/>
    </source>
</evidence>
<keyword evidence="2" id="KW-0067">ATP-binding</keyword>
<feature type="non-terminal residue" evidence="5">
    <location>
        <position position="516"/>
    </location>
</feature>
<feature type="region of interest" description="Disordered" evidence="3">
    <location>
        <begin position="18"/>
        <end position="54"/>
    </location>
</feature>
<dbReference type="PANTHER" id="PTHR48103:SF2">
    <property type="entry name" value="MIDASIN"/>
    <property type="match status" value="1"/>
</dbReference>
<protein>
    <recommendedName>
        <fullName evidence="4">ATPase dynein-related AAA domain-containing protein</fullName>
    </recommendedName>
</protein>
<feature type="compositionally biased region" description="Acidic residues" evidence="3">
    <location>
        <begin position="68"/>
        <end position="78"/>
    </location>
</feature>
<dbReference type="Proteomes" id="UP001057375">
    <property type="component" value="Unassembled WGS sequence"/>
</dbReference>
<evidence type="ECO:0000256" key="3">
    <source>
        <dbReference type="SAM" id="MobiDB-lite"/>
    </source>
</evidence>
<dbReference type="Gene3D" id="3.40.50.300">
    <property type="entry name" value="P-loop containing nucleotide triphosphate hydrolases"/>
    <property type="match status" value="1"/>
</dbReference>
<feature type="domain" description="ATPase dynein-related AAA" evidence="4">
    <location>
        <begin position="183"/>
        <end position="324"/>
    </location>
</feature>
<feature type="compositionally biased region" description="Acidic residues" evidence="3">
    <location>
        <begin position="45"/>
        <end position="54"/>
    </location>
</feature>
<sequence length="516" mass="57113">VIPGFMDLLSETEKKELNDRLQSTHHQHQHHHHHHQHQHQPILGEGEEPEEEEGMFPDVVQSRPILDEDEEEGGDDDNLDKGQNEISPDNADDTEEDPEIHIPENTFSRYIHAGKLLGNKRVTIHSKVSCVSTNVIPIPASKISRIRHETTEELFADSDFVLGPNISNVIDVLVTGLASRIPVFLESAPGQGKSAVVEHFAKSIGLDFKRLNFSNSTTVDSLFGYVASVRGEDGYPKFETIPGTLKKYIDSTSRKDKSVSNPCPRMVLLLDEINLAPPEVFDILIPLFGDSLEKSITLPDGSPCDVSHVMVVATLNPQELSGARMRIPPMVRESVLYTTIPSYSMDELIQIAKGKPHADTRYLEEKYLESTTMIHKACLDYCAKNGLTNSLSLREIIKVSEMLKTAGGAIEFSSILDIVYLSRFSPSEAKHIRDRIKLFPANDHVPLSLEKSSNGGTVCIGSAKIPLWTSSKKVVKHVNKAIDTHSFSSLQLQLLEKIATVVGTRRSIILSGPTAT</sequence>
<dbReference type="InterPro" id="IPR027417">
    <property type="entry name" value="P-loop_NTPase"/>
</dbReference>
<name>A0ABQ5KLQ2_9EUKA</name>
<evidence type="ECO:0000259" key="4">
    <source>
        <dbReference type="Pfam" id="PF07728"/>
    </source>
</evidence>
<evidence type="ECO:0000256" key="1">
    <source>
        <dbReference type="ARBA" id="ARBA00022741"/>
    </source>
</evidence>
<gene>
    <name evidence="5" type="ORF">ADUPG1_007347</name>
</gene>
<feature type="compositionally biased region" description="Basic residues" evidence="3">
    <location>
        <begin position="23"/>
        <end position="38"/>
    </location>
</feature>
<dbReference type="Pfam" id="PF07728">
    <property type="entry name" value="AAA_5"/>
    <property type="match status" value="1"/>
</dbReference>